<evidence type="ECO:0000313" key="2">
    <source>
        <dbReference type="EMBL" id="TCK89061.1"/>
    </source>
</evidence>
<protein>
    <submittedName>
        <fullName evidence="2">Tight adherence protein C</fullName>
    </submittedName>
</protein>
<dbReference type="AlphaFoldDB" id="A0A4V2PZA8"/>
<evidence type="ECO:0000313" key="3">
    <source>
        <dbReference type="Proteomes" id="UP000294545"/>
    </source>
</evidence>
<dbReference type="PANTHER" id="PTHR35007">
    <property type="entry name" value="INTEGRAL MEMBRANE PROTEIN-RELATED"/>
    <property type="match status" value="1"/>
</dbReference>
<dbReference type="RefSeq" id="WP_132283145.1">
    <property type="nucleotide sequence ID" value="NZ_SMGQ01000016.1"/>
</dbReference>
<dbReference type="OrthoDB" id="9786505at2"/>
<feature type="transmembrane region" description="Helical" evidence="1">
    <location>
        <begin position="98"/>
        <end position="128"/>
    </location>
</feature>
<accession>A0A4V2PZA8</accession>
<feature type="transmembrane region" description="Helical" evidence="1">
    <location>
        <begin position="261"/>
        <end position="283"/>
    </location>
</feature>
<keyword evidence="1" id="KW-0812">Transmembrane</keyword>
<comment type="caution">
    <text evidence="2">The sequence shown here is derived from an EMBL/GenBank/DDBJ whole genome shotgun (WGS) entry which is preliminary data.</text>
</comment>
<evidence type="ECO:0000256" key="1">
    <source>
        <dbReference type="SAM" id="Phobius"/>
    </source>
</evidence>
<sequence>MTIYIILFGVLLWAGLFFIAADLLRLPTFATQKAMLSAGKQTNTKTKPTDALLRNVGVRLSRYIHMDEYKKSRMANILSAAGFSDSPELFTAMAIVKAAAIALCIIPCLILLPLLAPIVLFAAVLVYFKEIRKADEALAVKRGKIEQELPRFVATITQELKASRDVLSMLENFKKNAGEDFAAELDILTADMRSSSYEAALTRFEARFNSPMLSDITRGLIGVLRGDEVGVYFQMLAHDMKQLELQRLKAQAMKIPPKIRVFSFAMLMCFLMTYMAIIVYEIITSLGGMF</sequence>
<keyword evidence="1" id="KW-0472">Membrane</keyword>
<proteinExistence type="predicted"/>
<name>A0A4V2PZA8_9FIRM</name>
<gene>
    <name evidence="2" type="ORF">EDC19_2475</name>
</gene>
<dbReference type="Proteomes" id="UP000294545">
    <property type="component" value="Unassembled WGS sequence"/>
</dbReference>
<dbReference type="EMBL" id="SMGQ01000016">
    <property type="protein sequence ID" value="TCK89061.1"/>
    <property type="molecule type" value="Genomic_DNA"/>
</dbReference>
<keyword evidence="3" id="KW-1185">Reference proteome</keyword>
<keyword evidence="1" id="KW-1133">Transmembrane helix</keyword>
<organism evidence="2 3">
    <name type="scientific">Natranaerovirga hydrolytica</name>
    <dbReference type="NCBI Taxonomy" id="680378"/>
    <lineage>
        <taxon>Bacteria</taxon>
        <taxon>Bacillati</taxon>
        <taxon>Bacillota</taxon>
        <taxon>Clostridia</taxon>
        <taxon>Lachnospirales</taxon>
        <taxon>Natranaerovirgaceae</taxon>
        <taxon>Natranaerovirga</taxon>
    </lineage>
</organism>
<reference evidence="2 3" key="1">
    <citation type="submission" date="2019-03" db="EMBL/GenBank/DDBJ databases">
        <title>Genomic Encyclopedia of Type Strains, Phase IV (KMG-IV): sequencing the most valuable type-strain genomes for metagenomic binning, comparative biology and taxonomic classification.</title>
        <authorList>
            <person name="Goeker M."/>
        </authorList>
    </citation>
    <scope>NUCLEOTIDE SEQUENCE [LARGE SCALE GENOMIC DNA]</scope>
    <source>
        <strain evidence="2 3">DSM 24176</strain>
    </source>
</reference>
<dbReference type="PANTHER" id="PTHR35007:SF2">
    <property type="entry name" value="PILUS ASSEMBLE PROTEIN"/>
    <property type="match status" value="1"/>
</dbReference>